<keyword evidence="1" id="KW-0862">Zinc</keyword>
<dbReference type="PROSITE" id="PS50158">
    <property type="entry name" value="ZF_CCHC"/>
    <property type="match status" value="1"/>
</dbReference>
<feature type="region of interest" description="Disordered" evidence="2">
    <location>
        <begin position="229"/>
        <end position="248"/>
    </location>
</feature>
<dbReference type="AlphaFoldDB" id="G0U8L4"/>
<reference evidence="4" key="1">
    <citation type="journal article" date="2012" name="Proc. Natl. Acad. Sci. U.S.A.">
        <title>Antigenic diversity is generated by distinct evolutionary mechanisms in African trypanosome species.</title>
        <authorList>
            <person name="Jackson A.P."/>
            <person name="Berry A."/>
            <person name="Aslett M."/>
            <person name="Allison H.C."/>
            <person name="Burton P."/>
            <person name="Vavrova-Anderson J."/>
            <person name="Brown R."/>
            <person name="Browne H."/>
            <person name="Corton N."/>
            <person name="Hauser H."/>
            <person name="Gamble J."/>
            <person name="Gilderthorp R."/>
            <person name="Marcello L."/>
            <person name="McQuillan J."/>
            <person name="Otto T.D."/>
            <person name="Quail M.A."/>
            <person name="Sanders M.J."/>
            <person name="van Tonder A."/>
            <person name="Ginger M.L."/>
            <person name="Field M.C."/>
            <person name="Barry J.D."/>
            <person name="Hertz-Fowler C."/>
            <person name="Berriman M."/>
        </authorList>
    </citation>
    <scope>NUCLEOTIDE SEQUENCE</scope>
    <source>
        <strain evidence="4">Y486</strain>
    </source>
</reference>
<feature type="domain" description="CCHC-type" evidence="3">
    <location>
        <begin position="263"/>
        <end position="277"/>
    </location>
</feature>
<keyword evidence="1" id="KW-0863">Zinc-finger</keyword>
<organism evidence="4">
    <name type="scientific">Trypanosoma vivax (strain Y486)</name>
    <dbReference type="NCBI Taxonomy" id="1055687"/>
    <lineage>
        <taxon>Eukaryota</taxon>
        <taxon>Discoba</taxon>
        <taxon>Euglenozoa</taxon>
        <taxon>Kinetoplastea</taxon>
        <taxon>Metakinetoplastina</taxon>
        <taxon>Trypanosomatida</taxon>
        <taxon>Trypanosomatidae</taxon>
        <taxon>Trypanosoma</taxon>
        <taxon>Duttonella</taxon>
    </lineage>
</organism>
<evidence type="ECO:0000313" key="4">
    <source>
        <dbReference type="EMBL" id="CCC53940.1"/>
    </source>
</evidence>
<dbReference type="GO" id="GO:0003676">
    <property type="term" value="F:nucleic acid binding"/>
    <property type="evidence" value="ECO:0007669"/>
    <property type="project" value="InterPro"/>
</dbReference>
<dbReference type="GO" id="GO:0008270">
    <property type="term" value="F:zinc ion binding"/>
    <property type="evidence" value="ECO:0007669"/>
    <property type="project" value="UniProtKB-KW"/>
</dbReference>
<protein>
    <recommendedName>
        <fullName evidence="3">CCHC-type domain-containing protein</fullName>
    </recommendedName>
</protein>
<dbReference type="EMBL" id="HE573027">
    <property type="protein sequence ID" value="CCC53940.1"/>
    <property type="molecule type" value="Genomic_DNA"/>
</dbReference>
<evidence type="ECO:0000256" key="2">
    <source>
        <dbReference type="SAM" id="MobiDB-lite"/>
    </source>
</evidence>
<evidence type="ECO:0000256" key="1">
    <source>
        <dbReference type="PROSITE-ProRule" id="PRU00047"/>
    </source>
</evidence>
<accession>G0U8L4</accession>
<evidence type="ECO:0000259" key="3">
    <source>
        <dbReference type="PROSITE" id="PS50158"/>
    </source>
</evidence>
<dbReference type="OMA" id="MWRFVYT"/>
<name>G0U8L4_TRYVY</name>
<dbReference type="InterPro" id="IPR001878">
    <property type="entry name" value="Znf_CCHC"/>
</dbReference>
<keyword evidence="1" id="KW-0479">Metal-binding</keyword>
<proteinExistence type="predicted"/>
<dbReference type="VEuPathDB" id="TriTrypDB:TvY486_1114240"/>
<gene>
    <name evidence="4" type="ORF">TVY486_1114240</name>
</gene>
<sequence>MPLDTMQRERAQVVVCGQRFEATVEILSSSCVLFRHFFRAVAEELREAGSSNALSAAGSGANITDNRRNSIDCSTQYKAAAQEVVAWCNSNDVPGMAVPAQLAEWDSRTNMWRFVYTDKGLTPADVGVIFVYIRKLFQWRSSNGDNINDKHGKPELPIRWNEMPHDMQLAVARVVCTFGVEPLIGCYGRPTAVADTEGSAMSGISADTRGTGGQFLSPLEKAEAYLRERSAQHGAHQTTQREERRGPHASMCDENLLLETVACTRCGVTGHRDDSCPH</sequence>